<name>A0ABR7N052_9FIRM</name>
<evidence type="ECO:0000313" key="1">
    <source>
        <dbReference type="EMBL" id="MBC8561977.1"/>
    </source>
</evidence>
<evidence type="ECO:0008006" key="3">
    <source>
        <dbReference type="Google" id="ProtNLM"/>
    </source>
</evidence>
<gene>
    <name evidence="1" type="ORF">H8704_04905</name>
</gene>
<dbReference type="Gene3D" id="3.40.50.300">
    <property type="entry name" value="P-loop containing nucleotide triphosphate hydrolases"/>
    <property type="match status" value="1"/>
</dbReference>
<protein>
    <recommendedName>
        <fullName evidence="3">Sulfotransferase domain-containing protein</fullName>
    </recommendedName>
</protein>
<proteinExistence type="predicted"/>
<comment type="caution">
    <text evidence="1">The sequence shown here is derived from an EMBL/GenBank/DDBJ whole genome shotgun (WGS) entry which is preliminary data.</text>
</comment>
<dbReference type="Proteomes" id="UP000606193">
    <property type="component" value="Unassembled WGS sequence"/>
</dbReference>
<accession>A0ABR7N052</accession>
<sequence length="373" mass="42932">MSTVYIHVGTPKTGTSAIQVFCSKNRKLLKEKGVCYPNLGFDFPGISSNRNGHCLNAYIFDENHKRLRDQEREVADQALEKLTGMLDNFPVFVLSDEHIWNNKDITTERLLHYKEKLAEAGADMKIIVYLRRQDLLIQSYWAQQVKECMNTSFSDYIVSKKAKYFKLDYDKRLEEMAAAVGRENIIVRVYEKQQYYGGNIISDFLHLFDLEMTDEFKQSDHVVNASLEGACLEAKRLLNANPRFTTKLNFVVPMLTAIQQEKVGEGGYSTGRYFSEEEHQAFLEKYREGNEKVARDYLGREDGVLFKDEIVTEGTGEAETYTTEEMVDILGKVIVLQRDKILQKNEEIAELKKQDTGVKHMIKKAAKRALGRE</sequence>
<dbReference type="EMBL" id="JACRSX010000004">
    <property type="protein sequence ID" value="MBC8561977.1"/>
    <property type="molecule type" value="Genomic_DNA"/>
</dbReference>
<reference evidence="1 2" key="1">
    <citation type="submission" date="2020-08" db="EMBL/GenBank/DDBJ databases">
        <title>Genome public.</title>
        <authorList>
            <person name="Liu C."/>
            <person name="Sun Q."/>
        </authorList>
    </citation>
    <scope>NUCLEOTIDE SEQUENCE [LARGE SCALE GENOMIC DNA]</scope>
    <source>
        <strain evidence="1 2">NSJ-37</strain>
    </source>
</reference>
<dbReference type="RefSeq" id="WP_249297551.1">
    <property type="nucleotide sequence ID" value="NZ_JACRSX010000004.1"/>
</dbReference>
<organism evidence="1 2">
    <name type="scientific">Jutongia huaianensis</name>
    <dbReference type="NCBI Taxonomy" id="2763668"/>
    <lineage>
        <taxon>Bacteria</taxon>
        <taxon>Bacillati</taxon>
        <taxon>Bacillota</taxon>
        <taxon>Clostridia</taxon>
        <taxon>Lachnospirales</taxon>
        <taxon>Lachnospiraceae</taxon>
        <taxon>Jutongia</taxon>
    </lineage>
</organism>
<dbReference type="SUPFAM" id="SSF52540">
    <property type="entry name" value="P-loop containing nucleoside triphosphate hydrolases"/>
    <property type="match status" value="1"/>
</dbReference>
<dbReference type="InterPro" id="IPR027417">
    <property type="entry name" value="P-loop_NTPase"/>
</dbReference>
<keyword evidence="2" id="KW-1185">Reference proteome</keyword>
<evidence type="ECO:0000313" key="2">
    <source>
        <dbReference type="Proteomes" id="UP000606193"/>
    </source>
</evidence>